<name>A0ABX7UFL7_9SPHI</name>
<keyword evidence="1" id="KW-0812">Transmembrane</keyword>
<evidence type="ECO:0000313" key="2">
    <source>
        <dbReference type="EMBL" id="QTE50860.1"/>
    </source>
</evidence>
<feature type="transmembrane region" description="Helical" evidence="1">
    <location>
        <begin position="233"/>
        <end position="253"/>
    </location>
</feature>
<feature type="transmembrane region" description="Helical" evidence="1">
    <location>
        <begin position="260"/>
        <end position="277"/>
    </location>
</feature>
<feature type="transmembrane region" description="Helical" evidence="1">
    <location>
        <begin position="17"/>
        <end position="38"/>
    </location>
</feature>
<feature type="transmembrane region" description="Helical" evidence="1">
    <location>
        <begin position="137"/>
        <end position="156"/>
    </location>
</feature>
<dbReference type="RefSeq" id="WP_208057725.1">
    <property type="nucleotide sequence ID" value="NZ_CP043451.1"/>
</dbReference>
<keyword evidence="1" id="KW-0472">Membrane</keyword>
<organism evidence="2 3">
    <name type="scientific">Mucilaginibacter rubeus</name>
    <dbReference type="NCBI Taxonomy" id="2027860"/>
    <lineage>
        <taxon>Bacteria</taxon>
        <taxon>Pseudomonadati</taxon>
        <taxon>Bacteroidota</taxon>
        <taxon>Sphingobacteriia</taxon>
        <taxon>Sphingobacteriales</taxon>
        <taxon>Sphingobacteriaceae</taxon>
        <taxon>Mucilaginibacter</taxon>
    </lineage>
</organism>
<reference evidence="2 3" key="1">
    <citation type="submission" date="2021-03" db="EMBL/GenBank/DDBJ databases">
        <title>Mucilaginibacter strains isolated from gold and copper mining confer multi heavy-metal resistance.</title>
        <authorList>
            <person name="Li Y."/>
        </authorList>
    </citation>
    <scope>NUCLEOTIDE SEQUENCE [LARGE SCALE GENOMIC DNA]</scope>
    <source>
        <strain evidence="2 3">P2-4</strain>
    </source>
</reference>
<dbReference type="InterPro" id="IPR038770">
    <property type="entry name" value="Na+/solute_symporter_sf"/>
</dbReference>
<dbReference type="Gene3D" id="1.20.1530.20">
    <property type="match status" value="1"/>
</dbReference>
<keyword evidence="3" id="KW-1185">Reference proteome</keyword>
<dbReference type="EMBL" id="CP071880">
    <property type="protein sequence ID" value="QTE50860.1"/>
    <property type="molecule type" value="Genomic_DNA"/>
</dbReference>
<feature type="transmembrane region" description="Helical" evidence="1">
    <location>
        <begin position="50"/>
        <end position="68"/>
    </location>
</feature>
<feature type="transmembrane region" description="Helical" evidence="1">
    <location>
        <begin position="108"/>
        <end position="130"/>
    </location>
</feature>
<feature type="transmembrane region" description="Helical" evidence="1">
    <location>
        <begin position="201"/>
        <end position="221"/>
    </location>
</feature>
<evidence type="ECO:0000313" key="3">
    <source>
        <dbReference type="Proteomes" id="UP000663940"/>
    </source>
</evidence>
<accession>A0ABX7UFL7</accession>
<keyword evidence="1" id="KW-1133">Transmembrane helix</keyword>
<protein>
    <recommendedName>
        <fullName evidence="4">Sodium:proton antiporter</fullName>
    </recommendedName>
</protein>
<dbReference type="Proteomes" id="UP000663940">
    <property type="component" value="Chromosome"/>
</dbReference>
<feature type="transmembrane region" description="Helical" evidence="1">
    <location>
        <begin position="75"/>
        <end position="96"/>
    </location>
</feature>
<evidence type="ECO:0000256" key="1">
    <source>
        <dbReference type="SAM" id="Phobius"/>
    </source>
</evidence>
<evidence type="ECO:0008006" key="4">
    <source>
        <dbReference type="Google" id="ProtNLM"/>
    </source>
</evidence>
<gene>
    <name evidence="2" type="ORF">J3L21_02420</name>
</gene>
<sequence>MELQLNKTKLPLIKKSALVACLPVFIFSFGLALAIYLIEGYSFKSCLANAIPLSIISSSIAIPSVRNYNADDKEFVIYESSISDIIGVIFFNFVLLHTSYGFLAFGSFFLQLIIIIIISFVATAGLSFLLGRIDHHIKFVPIIFLVLLIYETSKVFNLPSLVFILVFGLFLNNLNAIKTTRWIAFLRPKLLRTEVQRFKEITIEGTFLIRSLFFIVFGYSIRTRELADIEPLMWSFGITAGIFVIRALTLRFLGRFRQSLFFIAPRGLITILLFLAIKEPYQIPLISRSMIIQVILMTSIVLMIGSLLNNRPSFLPKKTEEA</sequence>
<feature type="transmembrane region" description="Helical" evidence="1">
    <location>
        <begin position="289"/>
        <end position="308"/>
    </location>
</feature>
<proteinExistence type="predicted"/>
<feature type="transmembrane region" description="Helical" evidence="1">
    <location>
        <begin position="162"/>
        <end position="180"/>
    </location>
</feature>